<accession>A0EB70</accession>
<sequence length="674" mass="79947">MKATLFQQLRKIRAESAKVGGNRNKQMLDTSELIGRQSFSRKRRLEDANYSLLEQPSSFRYHDKEKYEQEINYLKNHLNSLENENLKLKTKIHQLEDNQLKQEKMLQELDRIGPVKTQLLRSMNYATALNALKKELNNMKLELQKKDQELINMKKNQRFTQMNELQIERTAFQEETIRLRQQIEQLFQASLYNLQQNNVEQAIQERLFQLIAKIQENAIQKSELEKIIERLKKECLKYRSQQIEQEFRSKKEIKKLIIQLKDETNNSQKENSKETQQFTKPDELQLLTDLMFAKQENQAKQYEIDRLNQYIFDLETQIKELTMLQKLQKSDTQEIQPQSQRVDVSTKSKITKIQSPVFATEIMQEIALPVKKSIVIQEEIQKLVKQPQRRKIVTVKFEEIKNIGETLKYRLMAMDISISQLDEYLFEGDSMTLKELKDKLRHYPFNLTTEEAHVVSRYIMEGENDVYELLETASNYNPYIRSVLRRILSNYKLEIVKNQLLHSDKIKDVLTKFKPFIQSNIKQLYGKDCIRVSKQQFNESLMSLNIELNQFELDYLIVQGILESKGVESLNYEEMLKYEVKEVQDQQLSFLLTELNNQQNQKAEMSVIEECPEKLSELDQLEQIDHKQVQIVKDNQKNGGDQYVTFDKYVSEQFESESEQSKQEIMTSAFNLEQ</sequence>
<keyword evidence="4" id="KW-1185">Reference proteome</keyword>
<evidence type="ECO:0000313" key="4">
    <source>
        <dbReference type="Proteomes" id="UP000000600"/>
    </source>
</evidence>
<feature type="compositionally biased region" description="Polar residues" evidence="2">
    <location>
        <begin position="665"/>
        <end position="674"/>
    </location>
</feature>
<dbReference type="OMA" id="MNYATAL"/>
<dbReference type="EMBL" id="CT868668">
    <property type="protein sequence ID" value="CAK92537.1"/>
    <property type="molecule type" value="Genomic_DNA"/>
</dbReference>
<reference evidence="3 4" key="1">
    <citation type="journal article" date="2006" name="Nature">
        <title>Global trends of whole-genome duplications revealed by the ciliate Paramecium tetraurelia.</title>
        <authorList>
            <consortium name="Genoscope"/>
            <person name="Aury J.-M."/>
            <person name="Jaillon O."/>
            <person name="Duret L."/>
            <person name="Noel B."/>
            <person name="Jubin C."/>
            <person name="Porcel B.M."/>
            <person name="Segurens B."/>
            <person name="Daubin V."/>
            <person name="Anthouard V."/>
            <person name="Aiach N."/>
            <person name="Arnaiz O."/>
            <person name="Billaut A."/>
            <person name="Beisson J."/>
            <person name="Blanc I."/>
            <person name="Bouhouche K."/>
            <person name="Camara F."/>
            <person name="Duharcourt S."/>
            <person name="Guigo R."/>
            <person name="Gogendeau D."/>
            <person name="Katinka M."/>
            <person name="Keller A.-M."/>
            <person name="Kissmehl R."/>
            <person name="Klotz C."/>
            <person name="Koll F."/>
            <person name="Le Moue A."/>
            <person name="Lepere C."/>
            <person name="Malinsky S."/>
            <person name="Nowacki M."/>
            <person name="Nowak J.K."/>
            <person name="Plattner H."/>
            <person name="Poulain J."/>
            <person name="Ruiz F."/>
            <person name="Serrano V."/>
            <person name="Zagulski M."/>
            <person name="Dessen P."/>
            <person name="Betermier M."/>
            <person name="Weissenbach J."/>
            <person name="Scarpelli C."/>
            <person name="Schachter V."/>
            <person name="Sperling L."/>
            <person name="Meyer E."/>
            <person name="Cohen J."/>
            <person name="Wincker P."/>
        </authorList>
    </citation>
    <scope>NUCLEOTIDE SEQUENCE [LARGE SCALE GENOMIC DNA]</scope>
    <source>
        <strain evidence="3 4">Stock d4-2</strain>
    </source>
</reference>
<protein>
    <submittedName>
        <fullName evidence="3">Uncharacterized protein</fullName>
    </submittedName>
</protein>
<dbReference type="RefSeq" id="XP_001459934.1">
    <property type="nucleotide sequence ID" value="XM_001459897.1"/>
</dbReference>
<dbReference type="Proteomes" id="UP000000600">
    <property type="component" value="Unassembled WGS sequence"/>
</dbReference>
<proteinExistence type="predicted"/>
<evidence type="ECO:0000256" key="1">
    <source>
        <dbReference type="SAM" id="Coils"/>
    </source>
</evidence>
<dbReference type="HOGENOM" id="CLU_409663_0_0_1"/>
<dbReference type="KEGG" id="ptm:GSPATT00025271001"/>
<dbReference type="AlphaFoldDB" id="A0EB70"/>
<evidence type="ECO:0000256" key="2">
    <source>
        <dbReference type="SAM" id="MobiDB-lite"/>
    </source>
</evidence>
<dbReference type="InParanoid" id="A0EB70"/>
<gene>
    <name evidence="3" type="ORF">GSPATT00025271001</name>
</gene>
<evidence type="ECO:0000313" key="3">
    <source>
        <dbReference type="EMBL" id="CAK92537.1"/>
    </source>
</evidence>
<dbReference type="GeneID" id="5045719"/>
<feature type="region of interest" description="Disordered" evidence="2">
    <location>
        <begin position="655"/>
        <end position="674"/>
    </location>
</feature>
<dbReference type="OrthoDB" id="304280at2759"/>
<feature type="coiled-coil region" evidence="1">
    <location>
        <begin position="214"/>
        <end position="270"/>
    </location>
</feature>
<keyword evidence="1" id="KW-0175">Coiled coil</keyword>
<organism evidence="3 4">
    <name type="scientific">Paramecium tetraurelia</name>
    <dbReference type="NCBI Taxonomy" id="5888"/>
    <lineage>
        <taxon>Eukaryota</taxon>
        <taxon>Sar</taxon>
        <taxon>Alveolata</taxon>
        <taxon>Ciliophora</taxon>
        <taxon>Intramacronucleata</taxon>
        <taxon>Oligohymenophorea</taxon>
        <taxon>Peniculida</taxon>
        <taxon>Parameciidae</taxon>
        <taxon>Paramecium</taxon>
    </lineage>
</organism>
<feature type="coiled-coil region" evidence="1">
    <location>
        <begin position="64"/>
        <end position="182"/>
    </location>
</feature>
<name>A0EB70_PARTE</name>